<evidence type="ECO:0000313" key="1">
    <source>
        <dbReference type="EMBL" id="KAK7605490.1"/>
    </source>
</evidence>
<sequence>MTPPGPLSNRVKPGISSVKVAKLALLQTWTKFQSALANADAGQSEFLHIRRPLCDAPPGSCGHEIVNRATELDPLYLGISSSISHCTSFGYTVFDIISKHTDTAVETVSQQTDSYFQPAPSTRGICFMNGTACSSNWQLSFLLLNPSLP</sequence>
<gene>
    <name evidence="1" type="ORF">V9T40_007348</name>
</gene>
<dbReference type="Proteomes" id="UP001367676">
    <property type="component" value="Unassembled WGS sequence"/>
</dbReference>
<organism evidence="1 2">
    <name type="scientific">Parthenolecanium corni</name>
    <dbReference type="NCBI Taxonomy" id="536013"/>
    <lineage>
        <taxon>Eukaryota</taxon>
        <taxon>Metazoa</taxon>
        <taxon>Ecdysozoa</taxon>
        <taxon>Arthropoda</taxon>
        <taxon>Hexapoda</taxon>
        <taxon>Insecta</taxon>
        <taxon>Pterygota</taxon>
        <taxon>Neoptera</taxon>
        <taxon>Paraneoptera</taxon>
        <taxon>Hemiptera</taxon>
        <taxon>Sternorrhyncha</taxon>
        <taxon>Coccoidea</taxon>
        <taxon>Coccidae</taxon>
        <taxon>Parthenolecanium</taxon>
    </lineage>
</organism>
<comment type="caution">
    <text evidence="1">The sequence shown here is derived from an EMBL/GenBank/DDBJ whole genome shotgun (WGS) entry which is preliminary data.</text>
</comment>
<proteinExistence type="predicted"/>
<protein>
    <submittedName>
        <fullName evidence="1">Uncharacterized protein</fullName>
    </submittedName>
</protein>
<reference evidence="1 2" key="1">
    <citation type="submission" date="2024-03" db="EMBL/GenBank/DDBJ databases">
        <title>Adaptation during the transition from Ophiocordyceps entomopathogen to insect associate is accompanied by gene loss and intensified selection.</title>
        <authorList>
            <person name="Ward C.M."/>
            <person name="Onetto C.A."/>
            <person name="Borneman A.R."/>
        </authorList>
    </citation>
    <scope>NUCLEOTIDE SEQUENCE [LARGE SCALE GENOMIC DNA]</scope>
    <source>
        <strain evidence="1">AWRI1</strain>
        <tissue evidence="1">Single Adult Female</tissue>
    </source>
</reference>
<dbReference type="EMBL" id="JBBCAQ010000002">
    <property type="protein sequence ID" value="KAK7605490.1"/>
    <property type="molecule type" value="Genomic_DNA"/>
</dbReference>
<keyword evidence="2" id="KW-1185">Reference proteome</keyword>
<dbReference type="AlphaFoldDB" id="A0AAN9TUU9"/>
<evidence type="ECO:0000313" key="2">
    <source>
        <dbReference type="Proteomes" id="UP001367676"/>
    </source>
</evidence>
<accession>A0AAN9TUU9</accession>
<name>A0AAN9TUU9_9HEMI</name>